<dbReference type="RefSeq" id="XP_009531752.1">
    <property type="nucleotide sequence ID" value="XM_009533457.1"/>
</dbReference>
<reference evidence="1 2" key="1">
    <citation type="journal article" date="2006" name="Science">
        <title>Phytophthora genome sequences uncover evolutionary origins and mechanisms of pathogenesis.</title>
        <authorList>
            <person name="Tyler B.M."/>
            <person name="Tripathy S."/>
            <person name="Zhang X."/>
            <person name="Dehal P."/>
            <person name="Jiang R.H."/>
            <person name="Aerts A."/>
            <person name="Arredondo F.D."/>
            <person name="Baxter L."/>
            <person name="Bensasson D."/>
            <person name="Beynon J.L."/>
            <person name="Chapman J."/>
            <person name="Damasceno C.M."/>
            <person name="Dorrance A.E."/>
            <person name="Dou D."/>
            <person name="Dickerman A.W."/>
            <person name="Dubchak I.L."/>
            <person name="Garbelotto M."/>
            <person name="Gijzen M."/>
            <person name="Gordon S.G."/>
            <person name="Govers F."/>
            <person name="Grunwald N.J."/>
            <person name="Huang W."/>
            <person name="Ivors K.L."/>
            <person name="Jones R.W."/>
            <person name="Kamoun S."/>
            <person name="Krampis K."/>
            <person name="Lamour K.H."/>
            <person name="Lee M.K."/>
            <person name="McDonald W.H."/>
            <person name="Medina M."/>
            <person name="Meijer H.J."/>
            <person name="Nordberg E.K."/>
            <person name="Maclean D.J."/>
            <person name="Ospina-Giraldo M.D."/>
            <person name="Morris P.F."/>
            <person name="Phuntumart V."/>
            <person name="Putnam N.H."/>
            <person name="Rash S."/>
            <person name="Rose J.K."/>
            <person name="Sakihama Y."/>
            <person name="Salamov A.A."/>
            <person name="Savidor A."/>
            <person name="Scheuring C.F."/>
            <person name="Smith B.M."/>
            <person name="Sobral B.W."/>
            <person name="Terry A."/>
            <person name="Torto-Alalibo T.A."/>
            <person name="Win J."/>
            <person name="Xu Z."/>
            <person name="Zhang H."/>
            <person name="Grigoriev I.V."/>
            <person name="Rokhsar D.S."/>
            <person name="Boore J.L."/>
        </authorList>
    </citation>
    <scope>NUCLEOTIDE SEQUENCE [LARGE SCALE GENOMIC DNA]</scope>
    <source>
        <strain evidence="1 2">P6497</strain>
    </source>
</reference>
<dbReference type="GeneID" id="20659335"/>
<evidence type="ECO:0000313" key="1">
    <source>
        <dbReference type="EMBL" id="EGZ14323.1"/>
    </source>
</evidence>
<name>G4ZRL5_PHYSP</name>
<evidence type="ECO:0000313" key="2">
    <source>
        <dbReference type="Proteomes" id="UP000002640"/>
    </source>
</evidence>
<gene>
    <name evidence="1" type="ORF">PHYSODRAFT_512208</name>
</gene>
<accession>G4ZRL5</accession>
<dbReference type="AlphaFoldDB" id="G4ZRL5"/>
<organism evidence="1 2">
    <name type="scientific">Phytophthora sojae (strain P6497)</name>
    <name type="common">Soybean stem and root rot agent</name>
    <name type="synonym">Phytophthora megasperma f. sp. glycines</name>
    <dbReference type="NCBI Taxonomy" id="1094619"/>
    <lineage>
        <taxon>Eukaryota</taxon>
        <taxon>Sar</taxon>
        <taxon>Stramenopiles</taxon>
        <taxon>Oomycota</taxon>
        <taxon>Peronosporomycetes</taxon>
        <taxon>Peronosporales</taxon>
        <taxon>Peronosporaceae</taxon>
        <taxon>Phytophthora</taxon>
    </lineage>
</organism>
<protein>
    <submittedName>
        <fullName evidence="1">Uncharacterized protein</fullName>
    </submittedName>
</protein>
<sequence length="289" mass="31826">MSSFVKIDQTCLVQDGLNSRWAYTFPGSACNFQDVEASIQSISLYNSEFNVDSIQFANTSFQIEVPTAATTSVISVNLVDGYYLYTDINRNTQTALVNAGAYLIDSNGNNVFYLQIEENSTYYACQLDCSPTPTSLPTGYTRPTTGLYSSGGTGLPTTTRVPRLIINNAAFGNLFGFTSGTYPTSPTTSATSLLSNTIPQISPTSSYVVRCDLIKNDFVASGDIMSVFDKGDSTIGKQIQYFPSHETWCRTHDGPRSTVSISIWNQNDQRVHFRDTSVNIMLLLRKRRA</sequence>
<dbReference type="EMBL" id="JH159156">
    <property type="protein sequence ID" value="EGZ14323.1"/>
    <property type="molecule type" value="Genomic_DNA"/>
</dbReference>
<proteinExistence type="predicted"/>
<keyword evidence="2" id="KW-1185">Reference proteome</keyword>
<dbReference type="KEGG" id="psoj:PHYSODRAFT_512208"/>
<dbReference type="Proteomes" id="UP000002640">
    <property type="component" value="Unassembled WGS sequence"/>
</dbReference>
<dbReference type="InParanoid" id="G4ZRL5"/>